<protein>
    <recommendedName>
        <fullName evidence="1">WW domain-containing protein</fullName>
    </recommendedName>
</protein>
<gene>
    <name evidence="2" type="ORF">ALAG00032_LOCUS12714</name>
</gene>
<dbReference type="SUPFAM" id="SSF51045">
    <property type="entry name" value="WW domain"/>
    <property type="match status" value="1"/>
</dbReference>
<reference evidence="2" key="1">
    <citation type="submission" date="2021-01" db="EMBL/GenBank/DDBJ databases">
        <authorList>
            <person name="Corre E."/>
            <person name="Pelletier E."/>
            <person name="Niang G."/>
            <person name="Scheremetjew M."/>
            <person name="Finn R."/>
            <person name="Kale V."/>
            <person name="Holt S."/>
            <person name="Cochrane G."/>
            <person name="Meng A."/>
            <person name="Brown T."/>
            <person name="Cohen L."/>
        </authorList>
    </citation>
    <scope>NUCLEOTIDE SEQUENCE</scope>
    <source>
        <strain evidence="2">CCMP1510</strain>
    </source>
</reference>
<dbReference type="AlphaFoldDB" id="A0A7S3NJH7"/>
<dbReference type="Gene3D" id="2.60.40.10">
    <property type="entry name" value="Immunoglobulins"/>
    <property type="match status" value="1"/>
</dbReference>
<dbReference type="InterPro" id="IPR001202">
    <property type="entry name" value="WW_dom"/>
</dbReference>
<evidence type="ECO:0000313" key="2">
    <source>
        <dbReference type="EMBL" id="CAE0371932.1"/>
    </source>
</evidence>
<dbReference type="PROSITE" id="PS50020">
    <property type="entry name" value="WW_DOMAIN_2"/>
    <property type="match status" value="1"/>
</dbReference>
<feature type="domain" description="WW" evidence="1">
    <location>
        <begin position="392"/>
        <end position="426"/>
    </location>
</feature>
<dbReference type="InterPro" id="IPR036116">
    <property type="entry name" value="FN3_sf"/>
</dbReference>
<dbReference type="PROSITE" id="PS01159">
    <property type="entry name" value="WW_DOMAIN_1"/>
    <property type="match status" value="1"/>
</dbReference>
<name>A0A7S3NJH7_9STRA</name>
<dbReference type="InterPro" id="IPR013783">
    <property type="entry name" value="Ig-like_fold"/>
</dbReference>
<organism evidence="2">
    <name type="scientific">Aureoumbra lagunensis</name>
    <dbReference type="NCBI Taxonomy" id="44058"/>
    <lineage>
        <taxon>Eukaryota</taxon>
        <taxon>Sar</taxon>
        <taxon>Stramenopiles</taxon>
        <taxon>Ochrophyta</taxon>
        <taxon>Pelagophyceae</taxon>
        <taxon>Pelagomonadales</taxon>
        <taxon>Aureoumbra</taxon>
    </lineage>
</organism>
<dbReference type="Gene3D" id="2.20.70.10">
    <property type="match status" value="1"/>
</dbReference>
<evidence type="ECO:0000259" key="1">
    <source>
        <dbReference type="PROSITE" id="PS50020"/>
    </source>
</evidence>
<dbReference type="SUPFAM" id="SSF49265">
    <property type="entry name" value="Fibronectin type III"/>
    <property type="match status" value="1"/>
</dbReference>
<dbReference type="CDD" id="cd00063">
    <property type="entry name" value="FN3"/>
    <property type="match status" value="1"/>
</dbReference>
<dbReference type="InterPro" id="IPR036020">
    <property type="entry name" value="WW_dom_sf"/>
</dbReference>
<sequence length="463" mass="53512">MEFSKLERDNDGVCDERSERRSAIELALRISCNDDQYLQFLVGKLLSAVDASVLFGTWTRICQEANEDIDVDQRKARTKECHKIWRSIGAPKHFATDARIVFLKEEEDDDSHHFKYEPQESDEKFDAAGNYVVDRDSCFSDNSSMASTCRSIGGTKYNDIRLGDWIKIQRSNYWLRVAAIDKKLSRILCDAKKISLNQAKEIKQKTKIEVFQLWGATISRRKNNENTTPSSKEEDKTEKIIILSRQSTFRRKAALAKLCELQNKENEHSKTFLNDTLDLHLTRAHRTSLSLSWEKTTISLNLEMYNYEFDSWVVVYTGDSNTVTITNLFPDTTYTFRLCDTSTLLYANPVSFTTISQNRVNKPRPFHQEKDQAKKSTTFSRPEPIDFIITPTSPDDDWSTVWCNKYQRTFYFNKITHRSRWTPPPSFVTNSPQSPLDSSLTSSFGSNFSFSSSTLFDEDSYFS</sequence>
<dbReference type="InterPro" id="IPR003961">
    <property type="entry name" value="FN3_dom"/>
</dbReference>
<dbReference type="EMBL" id="HBIJ01019394">
    <property type="protein sequence ID" value="CAE0371932.1"/>
    <property type="molecule type" value="Transcribed_RNA"/>
</dbReference>
<proteinExistence type="predicted"/>
<accession>A0A7S3NJH7</accession>